<accession>A0A3P7PY92</accession>
<evidence type="ECO:0000313" key="1">
    <source>
        <dbReference type="EMBL" id="VDN23789.1"/>
    </source>
</evidence>
<proteinExistence type="predicted"/>
<dbReference type="AlphaFoldDB" id="A0A3P7PY92"/>
<dbReference type="EMBL" id="UYRT01081031">
    <property type="protein sequence ID" value="VDN23789.1"/>
    <property type="molecule type" value="Genomic_DNA"/>
</dbReference>
<gene>
    <name evidence="1" type="ORF">GPUH_LOCUS14220</name>
</gene>
<keyword evidence="2" id="KW-1185">Reference proteome</keyword>
<protein>
    <submittedName>
        <fullName evidence="1">Uncharacterized protein</fullName>
    </submittedName>
</protein>
<sequence length="114" mass="12669">MLRCYGERGKAHGAMKSEFLRPLLFYLFAQVLPTDEAVQYTVSHNSPKEKYPKRPSSFVGAVLVCFTGYKNAGFGIPTDVRTELLAEETAFARSIAHLTCVRTTVLVSLSYQSS</sequence>
<name>A0A3P7PY92_9BILA</name>
<evidence type="ECO:0000313" key="2">
    <source>
        <dbReference type="Proteomes" id="UP000271098"/>
    </source>
</evidence>
<reference evidence="1 2" key="1">
    <citation type="submission" date="2018-11" db="EMBL/GenBank/DDBJ databases">
        <authorList>
            <consortium name="Pathogen Informatics"/>
        </authorList>
    </citation>
    <scope>NUCLEOTIDE SEQUENCE [LARGE SCALE GENOMIC DNA]</scope>
</reference>
<dbReference type="Proteomes" id="UP000271098">
    <property type="component" value="Unassembled WGS sequence"/>
</dbReference>
<organism evidence="1 2">
    <name type="scientific">Gongylonema pulchrum</name>
    <dbReference type="NCBI Taxonomy" id="637853"/>
    <lineage>
        <taxon>Eukaryota</taxon>
        <taxon>Metazoa</taxon>
        <taxon>Ecdysozoa</taxon>
        <taxon>Nematoda</taxon>
        <taxon>Chromadorea</taxon>
        <taxon>Rhabditida</taxon>
        <taxon>Spirurina</taxon>
        <taxon>Spiruromorpha</taxon>
        <taxon>Spiruroidea</taxon>
        <taxon>Gongylonematidae</taxon>
        <taxon>Gongylonema</taxon>
    </lineage>
</organism>